<evidence type="ECO:0000256" key="3">
    <source>
        <dbReference type="ARBA" id="ARBA00022435"/>
    </source>
</evidence>
<dbReference type="Proteomes" id="UP001341444">
    <property type="component" value="Unassembled WGS sequence"/>
</dbReference>
<dbReference type="PROSITE" id="PS00510">
    <property type="entry name" value="MALATE_SYNTHASE"/>
    <property type="match status" value="1"/>
</dbReference>
<dbReference type="InterPro" id="IPR048356">
    <property type="entry name" value="MS_N"/>
</dbReference>
<evidence type="ECO:0000259" key="10">
    <source>
        <dbReference type="Pfam" id="PF20659"/>
    </source>
</evidence>
<dbReference type="InterPro" id="IPR019830">
    <property type="entry name" value="Malate_synthase_CS"/>
</dbReference>
<proteinExistence type="inferred from homology"/>
<evidence type="ECO:0000256" key="5">
    <source>
        <dbReference type="ARBA" id="ARBA00022679"/>
    </source>
</evidence>
<comment type="caution">
    <text evidence="11">The sequence shown here is derived from an EMBL/GenBank/DDBJ whole genome shotgun (WGS) entry which is preliminary data.</text>
</comment>
<dbReference type="InterPro" id="IPR001465">
    <property type="entry name" value="Malate_synthase_TIM"/>
</dbReference>
<keyword evidence="12" id="KW-1185">Reference proteome</keyword>
<dbReference type="GO" id="GO:0004474">
    <property type="term" value="F:malate synthase activity"/>
    <property type="evidence" value="ECO:0007669"/>
    <property type="project" value="UniProtKB-EC"/>
</dbReference>
<comment type="similarity">
    <text evidence="1 7">Belongs to the malate synthase family.</text>
</comment>
<dbReference type="EMBL" id="JARMAB010000007">
    <property type="protein sequence ID" value="MED1202640.1"/>
    <property type="molecule type" value="Genomic_DNA"/>
</dbReference>
<dbReference type="EC" id="2.3.3.9" evidence="2 7"/>
<dbReference type="InterPro" id="IPR046363">
    <property type="entry name" value="MS_N_TIM-barrel_dom"/>
</dbReference>
<dbReference type="InterPro" id="IPR011076">
    <property type="entry name" value="Malate_synth_sf"/>
</dbReference>
<dbReference type="InterPro" id="IPR048355">
    <property type="entry name" value="MS_C"/>
</dbReference>
<dbReference type="Pfam" id="PF01274">
    <property type="entry name" value="MS_TIM-barrel"/>
    <property type="match status" value="1"/>
</dbReference>
<reference evidence="11 12" key="1">
    <citation type="submission" date="2023-03" db="EMBL/GenBank/DDBJ databases">
        <title>Bacillus Genome Sequencing.</title>
        <authorList>
            <person name="Dunlap C."/>
        </authorList>
    </citation>
    <scope>NUCLEOTIDE SEQUENCE [LARGE SCALE GENOMIC DNA]</scope>
    <source>
        <strain evidence="11 12">B-23453</strain>
    </source>
</reference>
<accession>A0ABU6MDQ2</accession>
<dbReference type="InterPro" id="IPR006252">
    <property type="entry name" value="Malate_synthA"/>
</dbReference>
<dbReference type="NCBIfam" id="TIGR01344">
    <property type="entry name" value="malate_syn_A"/>
    <property type="match status" value="1"/>
</dbReference>
<dbReference type="PIRSF" id="PIRSF001363">
    <property type="entry name" value="Malate_synth"/>
    <property type="match status" value="1"/>
</dbReference>
<dbReference type="Pfam" id="PF20656">
    <property type="entry name" value="MS_N"/>
    <property type="match status" value="1"/>
</dbReference>
<dbReference type="CDD" id="cd00727">
    <property type="entry name" value="malate_synt_A"/>
    <property type="match status" value="1"/>
</dbReference>
<evidence type="ECO:0000259" key="8">
    <source>
        <dbReference type="Pfam" id="PF01274"/>
    </source>
</evidence>
<dbReference type="InterPro" id="IPR044856">
    <property type="entry name" value="Malate_synth_C_sf"/>
</dbReference>
<dbReference type="PANTHER" id="PTHR42902:SF1">
    <property type="entry name" value="MALATE SYNTHASE 1-RELATED"/>
    <property type="match status" value="1"/>
</dbReference>
<comment type="catalytic activity">
    <reaction evidence="6 7">
        <text>glyoxylate + acetyl-CoA + H2O = (S)-malate + CoA + H(+)</text>
        <dbReference type="Rhea" id="RHEA:18181"/>
        <dbReference type="ChEBI" id="CHEBI:15377"/>
        <dbReference type="ChEBI" id="CHEBI:15378"/>
        <dbReference type="ChEBI" id="CHEBI:15589"/>
        <dbReference type="ChEBI" id="CHEBI:36655"/>
        <dbReference type="ChEBI" id="CHEBI:57287"/>
        <dbReference type="ChEBI" id="CHEBI:57288"/>
        <dbReference type="EC" id="2.3.3.9"/>
    </reaction>
</comment>
<evidence type="ECO:0000256" key="4">
    <source>
        <dbReference type="ARBA" id="ARBA00022532"/>
    </source>
</evidence>
<dbReference type="Gene3D" id="3.20.20.360">
    <property type="entry name" value="Malate synthase, domain 3"/>
    <property type="match status" value="1"/>
</dbReference>
<feature type="domain" description="Malate synthase TIM barrel" evidence="8">
    <location>
        <begin position="159"/>
        <end position="404"/>
    </location>
</feature>
<dbReference type="PANTHER" id="PTHR42902">
    <property type="entry name" value="MALATE SYNTHASE"/>
    <property type="match status" value="1"/>
</dbReference>
<keyword evidence="4 7" id="KW-0816">Tricarboxylic acid cycle</keyword>
<evidence type="ECO:0000256" key="2">
    <source>
        <dbReference type="ARBA" id="ARBA00012636"/>
    </source>
</evidence>
<feature type="domain" description="Malate synthase N-terminal" evidence="9">
    <location>
        <begin position="9"/>
        <end position="68"/>
    </location>
</feature>
<dbReference type="Gene3D" id="1.20.1220.12">
    <property type="entry name" value="Malate synthase, domain III"/>
    <property type="match status" value="1"/>
</dbReference>
<keyword evidence="3 7" id="KW-0329">Glyoxylate bypass</keyword>
<evidence type="ECO:0000256" key="1">
    <source>
        <dbReference type="ARBA" id="ARBA00006394"/>
    </source>
</evidence>
<dbReference type="Pfam" id="PF20659">
    <property type="entry name" value="MS_C"/>
    <property type="match status" value="1"/>
</dbReference>
<dbReference type="RefSeq" id="WP_066267121.1">
    <property type="nucleotide sequence ID" value="NZ_JARMAB010000007.1"/>
</dbReference>
<feature type="domain" description="Malate synthase C-terminal" evidence="10">
    <location>
        <begin position="410"/>
        <end position="524"/>
    </location>
</feature>
<evidence type="ECO:0000256" key="7">
    <source>
        <dbReference type="RuleBase" id="RU000555"/>
    </source>
</evidence>
<evidence type="ECO:0000313" key="11">
    <source>
        <dbReference type="EMBL" id="MED1202640.1"/>
    </source>
</evidence>
<name>A0ABU6MDQ2_9BACI</name>
<evidence type="ECO:0000313" key="12">
    <source>
        <dbReference type="Proteomes" id="UP001341444"/>
    </source>
</evidence>
<keyword evidence="11" id="KW-0012">Acyltransferase</keyword>
<gene>
    <name evidence="11" type="primary">aceB</name>
    <name evidence="11" type="ORF">P4T90_05975</name>
</gene>
<protein>
    <recommendedName>
        <fullName evidence="2 7">Malate synthase</fullName>
        <ecNumber evidence="2 7">2.3.3.9</ecNumber>
    </recommendedName>
</protein>
<keyword evidence="5 7" id="KW-0808">Transferase</keyword>
<dbReference type="SUPFAM" id="SSF51645">
    <property type="entry name" value="Malate synthase G"/>
    <property type="match status" value="1"/>
</dbReference>
<organism evidence="11 12">
    <name type="scientific">Heyndrickxia acidicola</name>
    <dbReference type="NCBI Taxonomy" id="209389"/>
    <lineage>
        <taxon>Bacteria</taxon>
        <taxon>Bacillati</taxon>
        <taxon>Bacillota</taxon>
        <taxon>Bacilli</taxon>
        <taxon>Bacillales</taxon>
        <taxon>Bacillaceae</taxon>
        <taxon>Heyndrickxia</taxon>
    </lineage>
</organism>
<sequence length="525" mass="59918">MDTQTAGISVAKELKAKYEDLLTPGALHFIEQLERHFGNERKKQLQNRECKQQEMDGGKLPHFLSETEPIRNGDWSISPLPADLQDRRVEITGPPDRKMIINAMNSGAKVFMACLEDATSPTWENVMDGQRNLRDAVDRTIAVYGENGKTYVLNKETAVLFVRPRGWHLEEKHVLVDGKPISASLYDFGLYFFHNAIHLVEKGTGPYFYLPKLESHLEARLWNDVFTFAQKFIGIPKGTIKATVLIETLPAAFEMDEILYELKEHSAGLNCGRWDYIFSYLKKLRNQPNVILPDRSLVTMTAPFMRSYSLLTIKTCHRRMAPAIGGMTAQIPVKGDEQKNEEAFNKVRQDKEREVQDGHDGTWVAHPALVKVAMEVFNKEMKSSNQIDSQKQIDFEVSEQDLLAVPAGNITEEGVRQNIRVGLRYITAWLRGRGAVPIHHLMEDAATAEISRAQIWQWIRHPKGVMEDGRKVTFDMYQEIKNEEIQLIQQEMGREKVQEAGELFASLITEDEFQDFLTIPGYALL</sequence>
<comment type="pathway">
    <text evidence="7">Carbohydrate metabolism; glyoxylate cycle; (S)-malate from isocitrate: step 2/2.</text>
</comment>
<evidence type="ECO:0000256" key="6">
    <source>
        <dbReference type="ARBA" id="ARBA00047918"/>
    </source>
</evidence>
<evidence type="ECO:0000259" key="9">
    <source>
        <dbReference type="Pfam" id="PF20656"/>
    </source>
</evidence>